<dbReference type="KEGG" id="scw:TU94_25350"/>
<sequence>MARQTLPLCVESALTPRRCFYADRDTFAGTGEFMRAPDTAIMLGIITREATERVARVAFDLAGEVSGSLGTALSINAYATTAMAQASHGSAPSSPGRSSSTP</sequence>
<name>A0A0C5G7J6_9ACTN</name>
<dbReference type="Proteomes" id="UP000032234">
    <property type="component" value="Chromosome"/>
</dbReference>
<dbReference type="HOGENOM" id="CLU_2275780_0_0_11"/>
<dbReference type="SUPFAM" id="SSF53659">
    <property type="entry name" value="Isocitrate/Isopropylmalate dehydrogenase-like"/>
    <property type="match status" value="1"/>
</dbReference>
<dbReference type="RefSeq" id="WP_044384900.1">
    <property type="nucleotide sequence ID" value="NZ_CP010849.1"/>
</dbReference>
<evidence type="ECO:0000313" key="1">
    <source>
        <dbReference type="EMBL" id="AJP04294.1"/>
    </source>
</evidence>
<gene>
    <name evidence="1" type="ORF">TU94_25350</name>
</gene>
<evidence type="ECO:0000313" key="2">
    <source>
        <dbReference type="Proteomes" id="UP000032234"/>
    </source>
</evidence>
<proteinExistence type="predicted"/>
<accession>A0A0C5G7J6</accession>
<dbReference type="STRING" id="477245.TU94_25350"/>
<reference evidence="1 2" key="1">
    <citation type="submission" date="2015-02" db="EMBL/GenBank/DDBJ databases">
        <title>Genome sequence of thermotolerant Streptomyces cyaneogriseus subsp. Noncyanogenus NMWT1, the producer of nematocidal antibiotics nemadectin.</title>
        <authorList>
            <person name="Wang H."/>
            <person name="Li C."/>
            <person name="Xiang W."/>
            <person name="Wang X."/>
        </authorList>
    </citation>
    <scope>NUCLEOTIDE SEQUENCE [LARGE SCALE GENOMIC DNA]</scope>
    <source>
        <strain evidence="1 2">NMWT 1</strain>
    </source>
</reference>
<keyword evidence="2" id="KW-1185">Reference proteome</keyword>
<organism evidence="1 2">
    <name type="scientific">Streptomyces cyaneogriseus subsp. noncyanogenus</name>
    <dbReference type="NCBI Taxonomy" id="477245"/>
    <lineage>
        <taxon>Bacteria</taxon>
        <taxon>Bacillati</taxon>
        <taxon>Actinomycetota</taxon>
        <taxon>Actinomycetes</taxon>
        <taxon>Kitasatosporales</taxon>
        <taxon>Streptomycetaceae</taxon>
        <taxon>Streptomyces</taxon>
    </lineage>
</organism>
<dbReference type="EMBL" id="CP010849">
    <property type="protein sequence ID" value="AJP04294.1"/>
    <property type="molecule type" value="Genomic_DNA"/>
</dbReference>
<dbReference type="PATRIC" id="fig|477245.3.peg.5354"/>
<dbReference type="AlphaFoldDB" id="A0A0C5G7J6"/>
<protein>
    <submittedName>
        <fullName evidence="1">Uncharacterized protein</fullName>
    </submittedName>
</protein>